<reference evidence="3" key="2">
    <citation type="journal article" date="2023" name="Plants (Basel)">
        <title>Annotation of the Turnera subulata (Passifloraceae) Draft Genome Reveals the S-Locus Evolved after the Divergence of Turneroideae from Passifloroideae in a Stepwise Manner.</title>
        <authorList>
            <person name="Henning P.M."/>
            <person name="Roalson E.H."/>
            <person name="Mir W."/>
            <person name="McCubbin A.G."/>
            <person name="Shore J.S."/>
        </authorList>
    </citation>
    <scope>NUCLEOTIDE SEQUENCE</scope>
    <source>
        <strain evidence="3">F60SS</strain>
    </source>
</reference>
<dbReference type="GO" id="GO:0009055">
    <property type="term" value="F:electron transfer activity"/>
    <property type="evidence" value="ECO:0007669"/>
    <property type="project" value="InterPro"/>
</dbReference>
<comment type="caution">
    <text evidence="3">The sequence shown here is derived from an EMBL/GenBank/DDBJ whole genome shotgun (WGS) entry which is preliminary data.</text>
</comment>
<dbReference type="EMBL" id="JAKUCV010004681">
    <property type="protein sequence ID" value="KAJ4834537.1"/>
    <property type="molecule type" value="Genomic_DNA"/>
</dbReference>
<protein>
    <recommendedName>
        <fullName evidence="2">Phytocyanin domain-containing protein</fullName>
    </recommendedName>
</protein>
<dbReference type="FunFam" id="2.60.40.420:FF:000074">
    <property type="entry name" value="Blue copper binding protein-like"/>
    <property type="match status" value="1"/>
</dbReference>
<dbReference type="Gene3D" id="2.60.40.420">
    <property type="entry name" value="Cupredoxins - blue copper proteins"/>
    <property type="match status" value="1"/>
</dbReference>
<dbReference type="PANTHER" id="PTHR33021:SF179">
    <property type="entry name" value="OS09G0541100 PROTEIN"/>
    <property type="match status" value="1"/>
</dbReference>
<keyword evidence="4" id="KW-1185">Reference proteome</keyword>
<dbReference type="InterPro" id="IPR003245">
    <property type="entry name" value="Phytocyanin_dom"/>
</dbReference>
<proteinExistence type="predicted"/>
<dbReference type="InterPro" id="IPR008972">
    <property type="entry name" value="Cupredoxin"/>
</dbReference>
<dbReference type="Proteomes" id="UP001141552">
    <property type="component" value="Unassembled WGS sequence"/>
</dbReference>
<gene>
    <name evidence="3" type="ORF">Tsubulata_013683</name>
</gene>
<organism evidence="3 4">
    <name type="scientific">Turnera subulata</name>
    <dbReference type="NCBI Taxonomy" id="218843"/>
    <lineage>
        <taxon>Eukaryota</taxon>
        <taxon>Viridiplantae</taxon>
        <taxon>Streptophyta</taxon>
        <taxon>Embryophyta</taxon>
        <taxon>Tracheophyta</taxon>
        <taxon>Spermatophyta</taxon>
        <taxon>Magnoliopsida</taxon>
        <taxon>eudicotyledons</taxon>
        <taxon>Gunneridae</taxon>
        <taxon>Pentapetalae</taxon>
        <taxon>rosids</taxon>
        <taxon>fabids</taxon>
        <taxon>Malpighiales</taxon>
        <taxon>Passifloraceae</taxon>
        <taxon>Turnera</taxon>
    </lineage>
</organism>
<evidence type="ECO:0000259" key="2">
    <source>
        <dbReference type="PROSITE" id="PS51485"/>
    </source>
</evidence>
<dbReference type="OrthoDB" id="1921208at2759"/>
<dbReference type="PANTHER" id="PTHR33021">
    <property type="entry name" value="BLUE COPPER PROTEIN"/>
    <property type="match status" value="1"/>
</dbReference>
<evidence type="ECO:0000256" key="1">
    <source>
        <dbReference type="SAM" id="MobiDB-lite"/>
    </source>
</evidence>
<name>A0A9Q0FN70_9ROSI</name>
<dbReference type="AlphaFoldDB" id="A0A9Q0FN70"/>
<dbReference type="GO" id="GO:0005886">
    <property type="term" value="C:plasma membrane"/>
    <property type="evidence" value="ECO:0007669"/>
    <property type="project" value="TreeGrafter"/>
</dbReference>
<dbReference type="SUPFAM" id="SSF49503">
    <property type="entry name" value="Cupredoxins"/>
    <property type="match status" value="1"/>
</dbReference>
<dbReference type="Pfam" id="PF02298">
    <property type="entry name" value="Cu_bind_like"/>
    <property type="match status" value="1"/>
</dbReference>
<sequence>MMDTFNLHVKDVRDKLSLFINNFKNLVPCLGYNIPKHSSFSNSQAMGEKNHEKFQYSSFLMLLGIILLPIKGALSEVYTVGDAEQWNSGVNYGSWSQKYKFTVGDILVFQYTKAQHNVYEVTEETYQSCDPSTGVVFAKYESGNDQVELNKAKKYWFMCNVDGHCLGGMRFTIDVKAPNGTSNSTNGALAPEPEPPTTPPKSSASFAFGRWSLLIYLVCLALGLHS</sequence>
<feature type="region of interest" description="Disordered" evidence="1">
    <location>
        <begin position="182"/>
        <end position="202"/>
    </location>
</feature>
<evidence type="ECO:0000313" key="3">
    <source>
        <dbReference type="EMBL" id="KAJ4834537.1"/>
    </source>
</evidence>
<dbReference type="PROSITE" id="PS51485">
    <property type="entry name" value="PHYTOCYANIN"/>
    <property type="match status" value="1"/>
</dbReference>
<evidence type="ECO:0000313" key="4">
    <source>
        <dbReference type="Proteomes" id="UP001141552"/>
    </source>
</evidence>
<accession>A0A9Q0FN70</accession>
<dbReference type="InterPro" id="IPR039391">
    <property type="entry name" value="Phytocyanin-like"/>
</dbReference>
<feature type="domain" description="Phytocyanin" evidence="2">
    <location>
        <begin position="76"/>
        <end position="177"/>
    </location>
</feature>
<dbReference type="CDD" id="cd04216">
    <property type="entry name" value="Phytocyanin"/>
    <property type="match status" value="1"/>
</dbReference>
<reference evidence="3" key="1">
    <citation type="submission" date="2022-02" db="EMBL/GenBank/DDBJ databases">
        <authorList>
            <person name="Henning P.M."/>
            <person name="McCubbin A.G."/>
            <person name="Shore J.S."/>
        </authorList>
    </citation>
    <scope>NUCLEOTIDE SEQUENCE</scope>
    <source>
        <strain evidence="3">F60SS</strain>
        <tissue evidence="3">Leaves</tissue>
    </source>
</reference>